<dbReference type="Pfam" id="PF03969">
    <property type="entry name" value="AFG1_ATPase"/>
    <property type="match status" value="2"/>
</dbReference>
<feature type="compositionally biased region" description="Polar residues" evidence="4">
    <location>
        <begin position="785"/>
        <end position="794"/>
    </location>
</feature>
<dbReference type="Proteomes" id="UP000038010">
    <property type="component" value="Unassembled WGS sequence"/>
</dbReference>
<dbReference type="AlphaFoldDB" id="A0A0N0NNU4"/>
<feature type="compositionally biased region" description="Low complexity" evidence="4">
    <location>
        <begin position="819"/>
        <end position="836"/>
    </location>
</feature>
<sequence length="898" mass="98531">MPPTPSAASTSNLSLSITNPLVLYRTLLATNRLKPDPAQHRLALQLQKLYFRLKDYRPEVEYRRRLERVTRGLASTKRTSSLTLQNGSQQGPRPTRAGTSPPRQPTNSSLWAALTNRQHTTPEMKALLPSTPLHDTALAINSPQGMLLYGEVGRGKSMLLDLLFNSLPSDRKRRWHFSTFMLDVFRRLEMERMARLEQSRRSSGSVLGAGLEHEHVVLSLARETVETSPVLFLDEFQMPDRASSRLVNSFLMGFFGLGGVLVASSNRMPEELSRGVGVKFVDSHYPGSGPGKWGRGGWVGNMFGQRQEERKRDETERFAEVLKARCEVWEMEGQTDWRRELDIDDAAEDGATTTADAVSAQEIEPSRAASPNTSDENIMKDGRHATSIDTIDTPPATTPATLPSSDSPPHYHLSTLDPASLAADINLLNPTAQWQPLSLSIYTRTLTFPQTYFPTPSTNLATTATAGGTLLSPFTPLLTTYLGPADYVSLASTFHSVILTDVPVLTSSTKNEARRLIWLIDALYEAGCRLVISAEAPVDGLFFPERRKKLRQDRGGVGRGGSSASEGERSERYLTGETLEGYESDSIDSEAMSEMYQDSTAPFRPNVSSYGGGGSEEWRSADPTFAPAVPNNNFHTLGASNKDDGFGGWKGRNRNILADEDADFGPTYGNGRGHGASASQEGLEDVLRRQGLSVGAAPGLDTVGAGPDFTDTRVLTGEDERFAYKRARSRLWEMCGRRWWRARTDHNIGEWWRPEGGQGLGGSERFWEGRLAENHAAAVEKVVQELQSEQAGSESTHDSEGSHHDETRRVDALRDAEDGLTGATGTSGTSGQNGEGLFRHGASPYRTIEEAPPKFGWQHAWGMMTWGKKAGEWGKGVEGDRIKEKGNGEVKGAGEGEK</sequence>
<feature type="region of interest" description="Disordered" evidence="4">
    <location>
        <begin position="871"/>
        <end position="898"/>
    </location>
</feature>
<keyword evidence="3" id="KW-0067">ATP-binding</keyword>
<dbReference type="Gene3D" id="3.40.50.300">
    <property type="entry name" value="P-loop containing nucleotide triphosphate hydrolases"/>
    <property type="match status" value="1"/>
</dbReference>
<dbReference type="InterPro" id="IPR027417">
    <property type="entry name" value="P-loop_NTPase"/>
</dbReference>
<evidence type="ECO:0000256" key="1">
    <source>
        <dbReference type="ARBA" id="ARBA00010322"/>
    </source>
</evidence>
<reference evidence="5 6" key="1">
    <citation type="submission" date="2015-06" db="EMBL/GenBank/DDBJ databases">
        <title>Draft genome of the ant-associated black yeast Phialophora attae CBS 131958.</title>
        <authorList>
            <person name="Moreno L.F."/>
            <person name="Stielow B.J."/>
            <person name="de Hoog S."/>
            <person name="Vicente V.A."/>
            <person name="Weiss V.A."/>
            <person name="de Vries M."/>
            <person name="Cruz L.M."/>
            <person name="Souza E.M."/>
        </authorList>
    </citation>
    <scope>NUCLEOTIDE SEQUENCE [LARGE SCALE GENOMIC DNA]</scope>
    <source>
        <strain evidence="5 6">CBS 131958</strain>
    </source>
</reference>
<name>A0A0N0NNU4_9EURO</name>
<feature type="region of interest" description="Disordered" evidence="4">
    <location>
        <begin position="783"/>
        <end position="840"/>
    </location>
</feature>
<evidence type="ECO:0000313" key="6">
    <source>
        <dbReference type="Proteomes" id="UP000038010"/>
    </source>
</evidence>
<dbReference type="RefSeq" id="XP_018001954.1">
    <property type="nucleotide sequence ID" value="XM_018145888.1"/>
</dbReference>
<protein>
    <recommendedName>
        <fullName evidence="7">Lactation elevated protein 1</fullName>
    </recommendedName>
</protein>
<feature type="region of interest" description="Disordered" evidence="4">
    <location>
        <begin position="351"/>
        <end position="415"/>
    </location>
</feature>
<gene>
    <name evidence="5" type="ORF">AB675_5657</name>
</gene>
<dbReference type="EMBL" id="LFJN01000008">
    <property type="protein sequence ID" value="KPI41991.1"/>
    <property type="molecule type" value="Genomic_DNA"/>
</dbReference>
<keyword evidence="6" id="KW-1185">Reference proteome</keyword>
<feature type="compositionally biased region" description="Basic and acidic residues" evidence="4">
    <location>
        <begin position="377"/>
        <end position="386"/>
    </location>
</feature>
<dbReference type="PANTHER" id="PTHR12169:SF2">
    <property type="entry name" value="AFG1P"/>
    <property type="match status" value="1"/>
</dbReference>
<feature type="region of interest" description="Disordered" evidence="4">
    <location>
        <begin position="552"/>
        <end position="574"/>
    </location>
</feature>
<feature type="compositionally biased region" description="Polar residues" evidence="4">
    <location>
        <begin position="76"/>
        <end position="92"/>
    </location>
</feature>
<dbReference type="GeneID" id="28737768"/>
<dbReference type="GO" id="GO:0005739">
    <property type="term" value="C:mitochondrion"/>
    <property type="evidence" value="ECO:0007669"/>
    <property type="project" value="TreeGrafter"/>
</dbReference>
<proteinExistence type="inferred from homology"/>
<dbReference type="SUPFAM" id="SSF52540">
    <property type="entry name" value="P-loop containing nucleoside triphosphate hydrolases"/>
    <property type="match status" value="1"/>
</dbReference>
<evidence type="ECO:0000256" key="3">
    <source>
        <dbReference type="ARBA" id="ARBA00022840"/>
    </source>
</evidence>
<dbReference type="VEuPathDB" id="FungiDB:AB675_5657"/>
<evidence type="ECO:0000256" key="2">
    <source>
        <dbReference type="ARBA" id="ARBA00022741"/>
    </source>
</evidence>
<dbReference type="PANTHER" id="PTHR12169">
    <property type="entry name" value="ATPASE N2B"/>
    <property type="match status" value="1"/>
</dbReference>
<dbReference type="GO" id="GO:0016887">
    <property type="term" value="F:ATP hydrolysis activity"/>
    <property type="evidence" value="ECO:0007669"/>
    <property type="project" value="InterPro"/>
</dbReference>
<feature type="region of interest" description="Disordered" evidence="4">
    <location>
        <begin position="72"/>
        <end position="108"/>
    </location>
</feature>
<dbReference type="OrthoDB" id="548867at2759"/>
<evidence type="ECO:0000256" key="4">
    <source>
        <dbReference type="SAM" id="MobiDB-lite"/>
    </source>
</evidence>
<evidence type="ECO:0008006" key="7">
    <source>
        <dbReference type="Google" id="ProtNLM"/>
    </source>
</evidence>
<keyword evidence="2" id="KW-0547">Nucleotide-binding</keyword>
<organism evidence="5 6">
    <name type="scientific">Cyphellophora attinorum</name>
    <dbReference type="NCBI Taxonomy" id="1664694"/>
    <lineage>
        <taxon>Eukaryota</taxon>
        <taxon>Fungi</taxon>
        <taxon>Dikarya</taxon>
        <taxon>Ascomycota</taxon>
        <taxon>Pezizomycotina</taxon>
        <taxon>Eurotiomycetes</taxon>
        <taxon>Chaetothyriomycetidae</taxon>
        <taxon>Chaetothyriales</taxon>
        <taxon>Cyphellophoraceae</taxon>
        <taxon>Cyphellophora</taxon>
    </lineage>
</organism>
<feature type="compositionally biased region" description="Basic and acidic residues" evidence="4">
    <location>
        <begin position="795"/>
        <end position="817"/>
    </location>
</feature>
<dbReference type="GO" id="GO:0005524">
    <property type="term" value="F:ATP binding"/>
    <property type="evidence" value="ECO:0007669"/>
    <property type="project" value="UniProtKB-KW"/>
</dbReference>
<comment type="caution">
    <text evidence="5">The sequence shown here is derived from an EMBL/GenBank/DDBJ whole genome shotgun (WGS) entry which is preliminary data.</text>
</comment>
<dbReference type="InterPro" id="IPR005654">
    <property type="entry name" value="ATPase_AFG1-like"/>
</dbReference>
<feature type="compositionally biased region" description="Low complexity" evidence="4">
    <location>
        <begin position="387"/>
        <end position="408"/>
    </location>
</feature>
<evidence type="ECO:0000313" key="5">
    <source>
        <dbReference type="EMBL" id="KPI41991.1"/>
    </source>
</evidence>
<comment type="similarity">
    <text evidence="1">Belongs to the AFG1 ATPase family.</text>
</comment>
<accession>A0A0N0NNU4</accession>